<keyword evidence="1" id="KW-0732">Signal</keyword>
<evidence type="ECO:0000256" key="1">
    <source>
        <dbReference type="SAM" id="SignalP"/>
    </source>
</evidence>
<feature type="signal peptide" evidence="1">
    <location>
        <begin position="1"/>
        <end position="19"/>
    </location>
</feature>
<dbReference type="VEuPathDB" id="CryptoDB:Cvel_12202"/>
<feature type="chain" id="PRO_5005192299" evidence="1">
    <location>
        <begin position="20"/>
        <end position="444"/>
    </location>
</feature>
<evidence type="ECO:0000313" key="2">
    <source>
        <dbReference type="EMBL" id="CEM53716.1"/>
    </source>
</evidence>
<reference evidence="2" key="1">
    <citation type="submission" date="2014-11" db="EMBL/GenBank/DDBJ databases">
        <authorList>
            <person name="Otto D Thomas"/>
            <person name="Naeem Raeece"/>
        </authorList>
    </citation>
    <scope>NUCLEOTIDE SEQUENCE</scope>
</reference>
<dbReference type="EMBL" id="CDMZ01005720">
    <property type="protein sequence ID" value="CEM53716.1"/>
    <property type="molecule type" value="Genomic_DNA"/>
</dbReference>
<dbReference type="Gene3D" id="3.80.20.20">
    <property type="entry name" value="Receptor L-domain"/>
    <property type="match status" value="1"/>
</dbReference>
<name>A0A0G4I9B5_9ALVE</name>
<proteinExistence type="predicted"/>
<dbReference type="AlphaFoldDB" id="A0A0G4I9B5"/>
<organism evidence="2">
    <name type="scientific">Chromera velia CCMP2878</name>
    <dbReference type="NCBI Taxonomy" id="1169474"/>
    <lineage>
        <taxon>Eukaryota</taxon>
        <taxon>Sar</taxon>
        <taxon>Alveolata</taxon>
        <taxon>Colpodellida</taxon>
        <taxon>Chromeraceae</taxon>
        <taxon>Chromera</taxon>
    </lineage>
</organism>
<dbReference type="InterPro" id="IPR036941">
    <property type="entry name" value="Rcpt_L-dom_sf"/>
</dbReference>
<accession>A0A0G4I9B5</accession>
<gene>
    <name evidence="2" type="ORF">Cvel_12202</name>
</gene>
<sequence>MKFLKAPLLAIALPVAAFGLGDWDLSELNLKDKLDFDLGGMDLEKLKFGSVGEFDLLGSKLNPQKKRKREECRPKDCPVPAPVSSCTSKVNSNGNLESFTIEGPDCDFSPLDNVCFAERVTITGCVGLTALPKLSLQVVEEMVAVTDNPDLADISGLSQLRTVGGDGQSDGNGQSGLSVTNNTSLQEIWGMDLCNLIEAPLDIEENPALEALELPCLELAEDTDLDDNALVVLNLPFMKTGRSNFNLRNNPIVAVNMPRVASIEGNVNINGEDATPPSGALERQASRIASLKAETAKRLEEKKALKKKGGSSFEEFCGRAPESAAVFGNMNIDQGNLLLESVSLGCLGTVTGNLNLGNLSDGGNSVMTGEFLDLTGIVTAAQNLRVETNPVLATLETFSNLQFVGVNTTICQNPELLESSVPSNIEEATQGSFFFGDVCPPRDD</sequence>
<protein>
    <submittedName>
        <fullName evidence="2">Uncharacterized protein</fullName>
    </submittedName>
</protein>
<dbReference type="SUPFAM" id="SSF52058">
    <property type="entry name" value="L domain-like"/>
    <property type="match status" value="1"/>
</dbReference>